<gene>
    <name evidence="8" type="ORF">SAMN05421505_12236</name>
</gene>
<evidence type="ECO:0000313" key="9">
    <source>
        <dbReference type="Proteomes" id="UP000198923"/>
    </source>
</evidence>
<evidence type="ECO:0000256" key="1">
    <source>
        <dbReference type="ARBA" id="ARBA00005417"/>
    </source>
</evidence>
<dbReference type="SUPFAM" id="SSF52540">
    <property type="entry name" value="P-loop containing nucleoside triphosphate hydrolases"/>
    <property type="match status" value="1"/>
</dbReference>
<dbReference type="GO" id="GO:0015418">
    <property type="term" value="F:ABC-type quaternary ammonium compound transporting activity"/>
    <property type="evidence" value="ECO:0007669"/>
    <property type="project" value="UniProtKB-EC"/>
</dbReference>
<dbReference type="SUPFAM" id="SSF54631">
    <property type="entry name" value="CBS-domain pair"/>
    <property type="match status" value="1"/>
</dbReference>
<dbReference type="InterPro" id="IPR027417">
    <property type="entry name" value="P-loop_NTPase"/>
</dbReference>
<sequence>MAVVAGAAALGARSARSHVITFDGVTKRYADGTVAVNDLHLEIPTGEITVLVGPSGCGKTTSLRMVNRMIDASEGKILLDGVDVQTIDPPTLRRGIGYVIQQAGLFPHRKIVDNVATVPYLLGWDKRKARTRAMELLERVGLDAGLAERYPFQLSGGQQQRVGVARALAADPPVLLMDEPFSAVDPVVRADLQDELIRLQNELNKTIVFVTHDIDEAVKLGDRVAVLRVGGTLAQVDDPETMLARPADDFVREFLGGDRGIRRLSFVPADLPLRGDLTVPIDAEVSEAAGAAASSAVSWLAVVDGEGRPRGWVSTEGLPPAGKVADLRLLPYGTFEVNGGSLRSALDAALLAPSGCAIAVDADGKVAGVATREELARATAKVAADGAAQPAPAEQAAQSEQAVPAEGAGRG</sequence>
<evidence type="ECO:0000256" key="4">
    <source>
        <dbReference type="ARBA" id="ARBA00022840"/>
    </source>
</evidence>
<evidence type="ECO:0000313" key="8">
    <source>
        <dbReference type="EMBL" id="SDH76678.1"/>
    </source>
</evidence>
<feature type="region of interest" description="Disordered" evidence="6">
    <location>
        <begin position="383"/>
        <end position="411"/>
    </location>
</feature>
<dbReference type="PROSITE" id="PS00211">
    <property type="entry name" value="ABC_TRANSPORTER_1"/>
    <property type="match status" value="1"/>
</dbReference>
<organism evidence="8 9">
    <name type="scientific">Sinosporangium album</name>
    <dbReference type="NCBI Taxonomy" id="504805"/>
    <lineage>
        <taxon>Bacteria</taxon>
        <taxon>Bacillati</taxon>
        <taxon>Actinomycetota</taxon>
        <taxon>Actinomycetes</taxon>
        <taxon>Streptosporangiales</taxon>
        <taxon>Streptosporangiaceae</taxon>
        <taxon>Sinosporangium</taxon>
    </lineage>
</organism>
<dbReference type="PANTHER" id="PTHR43117">
    <property type="entry name" value="OSMOPROTECTANT IMPORT ATP-BINDING PROTEIN OSMV"/>
    <property type="match status" value="1"/>
</dbReference>
<dbReference type="SMART" id="SM00382">
    <property type="entry name" value="AAA"/>
    <property type="match status" value="1"/>
</dbReference>
<protein>
    <recommendedName>
        <fullName evidence="5">ABC-type quaternary amine transporter</fullName>
        <ecNumber evidence="5">7.6.2.9</ecNumber>
    </recommendedName>
</protein>
<evidence type="ECO:0000256" key="5">
    <source>
        <dbReference type="ARBA" id="ARBA00066388"/>
    </source>
</evidence>
<keyword evidence="9" id="KW-1185">Reference proteome</keyword>
<dbReference type="PANTHER" id="PTHR43117:SF4">
    <property type="entry name" value="OSMOPROTECTANT IMPORT ATP-BINDING PROTEIN OSMV"/>
    <property type="match status" value="1"/>
</dbReference>
<accession>A0A1G8F3K2</accession>
<dbReference type="InterPro" id="IPR017871">
    <property type="entry name" value="ABC_transporter-like_CS"/>
</dbReference>
<comment type="similarity">
    <text evidence="1">Belongs to the ABC transporter superfamily.</text>
</comment>
<keyword evidence="4 8" id="KW-0067">ATP-binding</keyword>
<dbReference type="STRING" id="504805.SAMN05421505_12236"/>
<dbReference type="InterPro" id="IPR046342">
    <property type="entry name" value="CBS_dom_sf"/>
</dbReference>
<dbReference type="Pfam" id="PF00005">
    <property type="entry name" value="ABC_tran"/>
    <property type="match status" value="1"/>
</dbReference>
<dbReference type="Proteomes" id="UP000198923">
    <property type="component" value="Unassembled WGS sequence"/>
</dbReference>
<evidence type="ECO:0000256" key="3">
    <source>
        <dbReference type="ARBA" id="ARBA00022741"/>
    </source>
</evidence>
<dbReference type="InterPro" id="IPR003439">
    <property type="entry name" value="ABC_transporter-like_ATP-bd"/>
</dbReference>
<keyword evidence="3" id="KW-0547">Nucleotide-binding</keyword>
<dbReference type="PROSITE" id="PS50893">
    <property type="entry name" value="ABC_TRANSPORTER_2"/>
    <property type="match status" value="1"/>
</dbReference>
<name>A0A1G8F3K2_9ACTN</name>
<dbReference type="EC" id="7.6.2.9" evidence="5"/>
<reference evidence="8 9" key="1">
    <citation type="submission" date="2016-10" db="EMBL/GenBank/DDBJ databases">
        <authorList>
            <person name="de Groot N.N."/>
        </authorList>
    </citation>
    <scope>NUCLEOTIDE SEQUENCE [LARGE SCALE GENOMIC DNA]</scope>
    <source>
        <strain evidence="8 9">CPCC 201354</strain>
    </source>
</reference>
<proteinExistence type="inferred from homology"/>
<evidence type="ECO:0000256" key="6">
    <source>
        <dbReference type="SAM" id="MobiDB-lite"/>
    </source>
</evidence>
<evidence type="ECO:0000259" key="7">
    <source>
        <dbReference type="PROSITE" id="PS50893"/>
    </source>
</evidence>
<keyword evidence="2" id="KW-0813">Transport</keyword>
<dbReference type="FunFam" id="3.40.50.300:FF:000425">
    <property type="entry name" value="Probable ABC transporter, ATP-binding subunit"/>
    <property type="match status" value="1"/>
</dbReference>
<dbReference type="GO" id="GO:0016887">
    <property type="term" value="F:ATP hydrolysis activity"/>
    <property type="evidence" value="ECO:0007669"/>
    <property type="project" value="InterPro"/>
</dbReference>
<feature type="domain" description="ABC transporter" evidence="7">
    <location>
        <begin position="20"/>
        <end position="254"/>
    </location>
</feature>
<dbReference type="InterPro" id="IPR003593">
    <property type="entry name" value="AAA+_ATPase"/>
</dbReference>
<dbReference type="EMBL" id="FNCN01000022">
    <property type="protein sequence ID" value="SDH76678.1"/>
    <property type="molecule type" value="Genomic_DNA"/>
</dbReference>
<dbReference type="GO" id="GO:0005524">
    <property type="term" value="F:ATP binding"/>
    <property type="evidence" value="ECO:0007669"/>
    <property type="project" value="UniProtKB-KW"/>
</dbReference>
<dbReference type="Gene3D" id="3.40.50.300">
    <property type="entry name" value="P-loop containing nucleotide triphosphate hydrolases"/>
    <property type="match status" value="1"/>
</dbReference>
<dbReference type="AlphaFoldDB" id="A0A1G8F3K2"/>
<evidence type="ECO:0000256" key="2">
    <source>
        <dbReference type="ARBA" id="ARBA00022448"/>
    </source>
</evidence>